<feature type="domain" description="AAA-ATPase-like" evidence="1">
    <location>
        <begin position="1"/>
        <end position="123"/>
    </location>
</feature>
<organism evidence="2 3">
    <name type="scientific">Clostridium innocuum</name>
    <dbReference type="NCBI Taxonomy" id="1522"/>
    <lineage>
        <taxon>Bacteria</taxon>
        <taxon>Bacillati</taxon>
        <taxon>Bacillota</taxon>
        <taxon>Clostridia</taxon>
        <taxon>Eubacteriales</taxon>
        <taxon>Clostridiaceae</taxon>
        <taxon>Clostridium</taxon>
    </lineage>
</organism>
<dbReference type="InterPro" id="IPR018631">
    <property type="entry name" value="AAA-ATPase-like_dom"/>
</dbReference>
<dbReference type="Proteomes" id="UP000604383">
    <property type="component" value="Unassembled WGS sequence"/>
</dbReference>
<dbReference type="EMBL" id="WWTN01000004">
    <property type="protein sequence ID" value="MZH54822.1"/>
    <property type="molecule type" value="Genomic_DNA"/>
</dbReference>
<name>A0AB36B4A7_CLOIN</name>
<dbReference type="AlphaFoldDB" id="A0AB36B4A7"/>
<dbReference type="RefSeq" id="WP_021420414.1">
    <property type="nucleotide sequence ID" value="NZ_AP025565.1"/>
</dbReference>
<dbReference type="Pfam" id="PF09820">
    <property type="entry name" value="AAA-ATPase_like"/>
    <property type="match status" value="1"/>
</dbReference>
<evidence type="ECO:0000259" key="1">
    <source>
        <dbReference type="Pfam" id="PF09820"/>
    </source>
</evidence>
<proteinExistence type="predicted"/>
<dbReference type="PANTHER" id="PTHR34825:SF1">
    <property type="entry name" value="AAA-ATPASE-LIKE DOMAIN-CONTAINING PROTEIN"/>
    <property type="match status" value="1"/>
</dbReference>
<gene>
    <name evidence="2" type="ORF">GT664_03380</name>
</gene>
<accession>A0AB36B4A7</accession>
<evidence type="ECO:0000313" key="3">
    <source>
        <dbReference type="Proteomes" id="UP000604383"/>
    </source>
</evidence>
<sequence>MLYYFFSIRQADNAYLFDGLEISKNKEAMQYQNQYPVIFMSLKDLKDLSFQDQLNNFQIILSEIISRNEELLISEHLDEMDRDLLKRYKAGTVNKAQLQNGLRFLSNCLEKHWKKKVVLLIDE</sequence>
<evidence type="ECO:0000313" key="2">
    <source>
        <dbReference type="EMBL" id="MZH54822.1"/>
    </source>
</evidence>
<protein>
    <submittedName>
        <fullName evidence="2">AAA family ATPase</fullName>
    </submittedName>
</protein>
<comment type="caution">
    <text evidence="2">The sequence shown here is derived from an EMBL/GenBank/DDBJ whole genome shotgun (WGS) entry which is preliminary data.</text>
</comment>
<dbReference type="PANTHER" id="PTHR34825">
    <property type="entry name" value="CONSERVED PROTEIN, WITH A WEAK D-GALACTARATE DEHYDRATASE/ALTRONATE HYDROLASE DOMAIN"/>
    <property type="match status" value="1"/>
</dbReference>
<reference evidence="2" key="1">
    <citation type="journal article" date="2019" name="Nat. Med.">
        <title>A library of human gut bacterial isolates paired with longitudinal multiomics data enables mechanistic microbiome research.</title>
        <authorList>
            <person name="Poyet M."/>
            <person name="Groussin M."/>
            <person name="Gibbons S.M."/>
            <person name="Avila-Pacheco J."/>
            <person name="Jiang X."/>
            <person name="Kearney S.M."/>
            <person name="Perrotta A.R."/>
            <person name="Berdy B."/>
            <person name="Zhao S."/>
            <person name="Lieberman T.D."/>
            <person name="Swanson P.K."/>
            <person name="Smith M."/>
            <person name="Roesemann S."/>
            <person name="Alexander J.E."/>
            <person name="Rich S.A."/>
            <person name="Livny J."/>
            <person name="Vlamakis H."/>
            <person name="Clish C."/>
            <person name="Bullock K."/>
            <person name="Deik A."/>
            <person name="Scott J."/>
            <person name="Pierce K.A."/>
            <person name="Xavier R.J."/>
            <person name="Alm E.J."/>
        </authorList>
    </citation>
    <scope>NUCLEOTIDE SEQUENCE</scope>
    <source>
        <strain evidence="2">BIOML-A12</strain>
    </source>
</reference>